<dbReference type="AlphaFoldDB" id="A0A9D4MB79"/>
<evidence type="ECO:0000256" key="2">
    <source>
        <dbReference type="ARBA" id="ARBA00004138"/>
    </source>
</evidence>
<gene>
    <name evidence="17" type="ORF">DPMN_035071</name>
</gene>
<evidence type="ECO:0000256" key="1">
    <source>
        <dbReference type="ARBA" id="ARBA00004123"/>
    </source>
</evidence>
<evidence type="ECO:0000256" key="9">
    <source>
        <dbReference type="ARBA" id="ARBA00022468"/>
    </source>
</evidence>
<dbReference type="InterPro" id="IPR037520">
    <property type="entry name" value="Folliculin/SMCR8_longin"/>
</dbReference>
<evidence type="ECO:0000256" key="8">
    <source>
        <dbReference type="ARBA" id="ARBA00021824"/>
    </source>
</evidence>
<reference evidence="17" key="2">
    <citation type="submission" date="2020-11" db="EMBL/GenBank/DDBJ databases">
        <authorList>
            <person name="McCartney M.A."/>
            <person name="Auch B."/>
            <person name="Kono T."/>
            <person name="Mallez S."/>
            <person name="Becker A."/>
            <person name="Gohl D.M."/>
            <person name="Silverstein K.A.T."/>
            <person name="Koren S."/>
            <person name="Bechman K.B."/>
            <person name="Herman A."/>
            <person name="Abrahante J.E."/>
            <person name="Garbe J."/>
        </authorList>
    </citation>
    <scope>NUCLEOTIDE SEQUENCE</scope>
    <source>
        <strain evidence="17">Duluth1</strain>
        <tissue evidence="17">Whole animal</tissue>
    </source>
</reference>
<evidence type="ECO:0000256" key="15">
    <source>
        <dbReference type="ARBA" id="ARBA00023273"/>
    </source>
</evidence>
<dbReference type="PANTHER" id="PTHR31441:SF2">
    <property type="entry name" value="FOLLICULIN"/>
    <property type="match status" value="1"/>
</dbReference>
<comment type="caution">
    <text evidence="17">The sequence shown here is derived from an EMBL/GenBank/DDBJ whole genome shotgun (WGS) entry which is preliminary data.</text>
</comment>
<dbReference type="GO" id="GO:0005765">
    <property type="term" value="C:lysosomal membrane"/>
    <property type="evidence" value="ECO:0007669"/>
    <property type="project" value="UniProtKB-SubCell"/>
</dbReference>
<keyword evidence="11" id="KW-0472">Membrane</keyword>
<dbReference type="EMBL" id="JAIWYP010000002">
    <property type="protein sequence ID" value="KAH3871856.1"/>
    <property type="molecule type" value="Genomic_DNA"/>
</dbReference>
<dbReference type="PROSITE" id="PS51834">
    <property type="entry name" value="DENN_FLCN_SMCR8"/>
    <property type="match status" value="1"/>
</dbReference>
<keyword evidence="15" id="KW-0966">Cell projection</keyword>
<keyword evidence="10" id="KW-0963">Cytoplasm</keyword>
<dbReference type="GO" id="GO:0005819">
    <property type="term" value="C:spindle"/>
    <property type="evidence" value="ECO:0007669"/>
    <property type="project" value="UniProtKB-SubCell"/>
</dbReference>
<dbReference type="GO" id="GO:0005813">
    <property type="term" value="C:centrosome"/>
    <property type="evidence" value="ECO:0007669"/>
    <property type="project" value="UniProtKB-SubCell"/>
</dbReference>
<dbReference type="GO" id="GO:1904263">
    <property type="term" value="P:positive regulation of TORC1 signaling"/>
    <property type="evidence" value="ECO:0007669"/>
    <property type="project" value="TreeGrafter"/>
</dbReference>
<evidence type="ECO:0000256" key="5">
    <source>
        <dbReference type="ARBA" id="ARBA00004514"/>
    </source>
</evidence>
<evidence type="ECO:0000313" key="17">
    <source>
        <dbReference type="EMBL" id="KAH3871856.1"/>
    </source>
</evidence>
<dbReference type="GO" id="GO:0000122">
    <property type="term" value="P:negative regulation of transcription by RNA polymerase II"/>
    <property type="evidence" value="ECO:0007669"/>
    <property type="project" value="TreeGrafter"/>
</dbReference>
<evidence type="ECO:0000256" key="10">
    <source>
        <dbReference type="ARBA" id="ARBA00022490"/>
    </source>
</evidence>
<sequence length="554" mass="62507">MNAIISLCHFCELHGPKVLFCTQPFHPEEKEVGDNEGETDISGHRRVISPSAALEPQTPQTPTCGANSLPSYKNDLCEGCTSVHLGFVSHDDDAGVSYMSSQRPQHRDVFAMIRQSCIRSLSCEVCPDQEGPIFFGDDQQGNTISYTFFIKDNQARGFQRLYSIIVVMMDKIYLLNSWPFLVPNIEVVVKHLKSKAKAVFEKEQVKFPQRPSASVNPRTFIQQRGGNKPVRSLSELTDDKNVFKILHMSFVWILKACGNRLSEALLEGAPTEDSIIDMERQEVTEEDFVMLYSKKLTVEEEVEEAVDAVRYATLNQPTQTEPVDDGSPAFKDIRHILSLLGPSLFHVLAHHVVVGNQIIIRADGRTLMRTFLEALTCLLPRGCFKAVAYSDVYVESYKCNFLGLDPRISIPPHVNKDEKYLLVDVHRKPDFAFDGSTDPFAGYDFKFSSSVTFQPNSVPTVLTKMEFAIRNTNLCEEVLDQALVCYKEEWMNKVKVLFKFTKAGGGRSDEDMRSLMKIVGAVDVDRPLLTYWMKGLSDQYKKHILTTSKQAQVS</sequence>
<keyword evidence="12" id="KW-0206">Cytoskeleton</keyword>
<dbReference type="PANTHER" id="PTHR31441">
    <property type="entry name" value="FOLLICULIN FAMILY MEMBER"/>
    <property type="match status" value="1"/>
</dbReference>
<comment type="subcellular location">
    <subcellularLocation>
        <location evidence="2">Cell projection</location>
        <location evidence="2">Cilium</location>
    </subcellularLocation>
    <subcellularLocation>
        <location evidence="4">Cytoplasm</location>
        <location evidence="4">Cytoskeleton</location>
        <location evidence="4">Microtubule organizing center</location>
        <location evidence="4">Centrosome</location>
    </subcellularLocation>
    <subcellularLocation>
        <location evidence="3">Cytoplasm</location>
        <location evidence="3">Cytoskeleton</location>
        <location evidence="3">Spindle</location>
    </subcellularLocation>
    <subcellularLocation>
        <location evidence="5">Cytoplasm</location>
        <location evidence="5">Cytosol</location>
    </subcellularLocation>
    <subcellularLocation>
        <location evidence="6">Lysosome membrane</location>
    </subcellularLocation>
    <subcellularLocation>
        <location evidence="1">Nucleus</location>
    </subcellularLocation>
</comment>
<dbReference type="Pfam" id="PF11704">
    <property type="entry name" value="Folliculin"/>
    <property type="match status" value="1"/>
</dbReference>
<dbReference type="Gene3D" id="3.40.50.12430">
    <property type="match status" value="1"/>
</dbReference>
<dbReference type="InterPro" id="IPR021713">
    <property type="entry name" value="Folliculin"/>
</dbReference>
<evidence type="ECO:0000256" key="13">
    <source>
        <dbReference type="ARBA" id="ARBA00023228"/>
    </source>
</evidence>
<name>A0A9D4MB79_DREPO</name>
<dbReference type="InterPro" id="IPR044886">
    <property type="entry name" value="FLCN_DENN_C_sf"/>
</dbReference>
<keyword evidence="14" id="KW-0539">Nucleus</keyword>
<keyword evidence="9" id="KW-0343">GTPase activation</keyword>
<dbReference type="Proteomes" id="UP000828390">
    <property type="component" value="Unassembled WGS sequence"/>
</dbReference>
<evidence type="ECO:0000256" key="12">
    <source>
        <dbReference type="ARBA" id="ARBA00023212"/>
    </source>
</evidence>
<evidence type="ECO:0000256" key="3">
    <source>
        <dbReference type="ARBA" id="ARBA00004186"/>
    </source>
</evidence>
<dbReference type="OrthoDB" id="5599713at2759"/>
<evidence type="ECO:0000256" key="14">
    <source>
        <dbReference type="ARBA" id="ARBA00023242"/>
    </source>
</evidence>
<feature type="domain" description="UDENN FLCN/SMCR8-type" evidence="16">
    <location>
        <begin position="78"/>
        <end position="537"/>
    </location>
</feature>
<dbReference type="GO" id="GO:0005929">
    <property type="term" value="C:cilium"/>
    <property type="evidence" value="ECO:0007669"/>
    <property type="project" value="UniProtKB-SubCell"/>
</dbReference>
<accession>A0A9D4MB79</accession>
<evidence type="ECO:0000313" key="18">
    <source>
        <dbReference type="Proteomes" id="UP000828390"/>
    </source>
</evidence>
<dbReference type="InterPro" id="IPR037521">
    <property type="entry name" value="FLCN/SMCR8_DENN"/>
</dbReference>
<dbReference type="Gene3D" id="1.10.10.1730">
    <property type="entry name" value="Folliculin"/>
    <property type="match status" value="1"/>
</dbReference>
<evidence type="ECO:0000259" key="16">
    <source>
        <dbReference type="PROSITE" id="PS51834"/>
    </source>
</evidence>
<dbReference type="Pfam" id="PF16692">
    <property type="entry name" value="Folliculin_C"/>
    <property type="match status" value="1"/>
</dbReference>
<dbReference type="GO" id="GO:0005634">
    <property type="term" value="C:nucleus"/>
    <property type="evidence" value="ECO:0007669"/>
    <property type="project" value="UniProtKB-SubCell"/>
</dbReference>
<keyword evidence="18" id="KW-1185">Reference proteome</keyword>
<proteinExistence type="inferred from homology"/>
<evidence type="ECO:0000256" key="4">
    <source>
        <dbReference type="ARBA" id="ARBA00004300"/>
    </source>
</evidence>
<evidence type="ECO:0000256" key="11">
    <source>
        <dbReference type="ARBA" id="ARBA00023136"/>
    </source>
</evidence>
<reference evidence="17" key="1">
    <citation type="journal article" date="2019" name="bioRxiv">
        <title>The Genome of the Zebra Mussel, Dreissena polymorpha: A Resource for Invasive Species Research.</title>
        <authorList>
            <person name="McCartney M.A."/>
            <person name="Auch B."/>
            <person name="Kono T."/>
            <person name="Mallez S."/>
            <person name="Zhang Y."/>
            <person name="Obille A."/>
            <person name="Becker A."/>
            <person name="Abrahante J.E."/>
            <person name="Garbe J."/>
            <person name="Badalamenti J.P."/>
            <person name="Herman A."/>
            <person name="Mangelson H."/>
            <person name="Liachko I."/>
            <person name="Sullivan S."/>
            <person name="Sone E.D."/>
            <person name="Koren S."/>
            <person name="Silverstein K.A.T."/>
            <person name="Beckman K.B."/>
            <person name="Gohl D.M."/>
        </authorList>
    </citation>
    <scope>NUCLEOTIDE SEQUENCE</scope>
    <source>
        <strain evidence="17">Duluth1</strain>
        <tissue evidence="17">Whole animal</tissue>
    </source>
</reference>
<organism evidence="17 18">
    <name type="scientific">Dreissena polymorpha</name>
    <name type="common">Zebra mussel</name>
    <name type="synonym">Mytilus polymorpha</name>
    <dbReference type="NCBI Taxonomy" id="45954"/>
    <lineage>
        <taxon>Eukaryota</taxon>
        <taxon>Metazoa</taxon>
        <taxon>Spiralia</taxon>
        <taxon>Lophotrochozoa</taxon>
        <taxon>Mollusca</taxon>
        <taxon>Bivalvia</taxon>
        <taxon>Autobranchia</taxon>
        <taxon>Heteroconchia</taxon>
        <taxon>Euheterodonta</taxon>
        <taxon>Imparidentia</taxon>
        <taxon>Neoheterodontei</taxon>
        <taxon>Myida</taxon>
        <taxon>Dreissenoidea</taxon>
        <taxon>Dreissenidae</taxon>
        <taxon>Dreissena</taxon>
    </lineage>
</organism>
<evidence type="ECO:0000256" key="6">
    <source>
        <dbReference type="ARBA" id="ARBA00004656"/>
    </source>
</evidence>
<dbReference type="GO" id="GO:0005829">
    <property type="term" value="C:cytosol"/>
    <property type="evidence" value="ECO:0007669"/>
    <property type="project" value="UniProtKB-SubCell"/>
</dbReference>
<evidence type="ECO:0000256" key="7">
    <source>
        <dbReference type="ARBA" id="ARBA00009987"/>
    </source>
</evidence>
<keyword evidence="13" id="KW-0458">Lysosome</keyword>
<protein>
    <recommendedName>
        <fullName evidence="8">Folliculin</fullName>
    </recommendedName>
</protein>
<dbReference type="InterPro" id="IPR032035">
    <property type="entry name" value="Folliculin_DENN"/>
</dbReference>
<dbReference type="GO" id="GO:0005096">
    <property type="term" value="F:GTPase activator activity"/>
    <property type="evidence" value="ECO:0007669"/>
    <property type="project" value="UniProtKB-KW"/>
</dbReference>
<comment type="similarity">
    <text evidence="7">Belongs to the folliculin family.</text>
</comment>